<dbReference type="RefSeq" id="WP_072863316.1">
    <property type="nucleotide sequence ID" value="NZ_FQUX01000006.1"/>
</dbReference>
<dbReference type="InterPro" id="IPR029479">
    <property type="entry name" value="Nitroreductase"/>
</dbReference>
<keyword evidence="4" id="KW-0288">FMN</keyword>
<dbReference type="GO" id="GO:0016491">
    <property type="term" value="F:oxidoreductase activity"/>
    <property type="evidence" value="ECO:0007669"/>
    <property type="project" value="UniProtKB-KW"/>
</dbReference>
<feature type="domain" description="Nitroreductase" evidence="7">
    <location>
        <begin position="9"/>
        <end position="186"/>
    </location>
</feature>
<dbReference type="AlphaFoldDB" id="A0A1M5DDR7"/>
<evidence type="ECO:0000313" key="9">
    <source>
        <dbReference type="Proteomes" id="UP000184406"/>
    </source>
</evidence>
<evidence type="ECO:0000313" key="8">
    <source>
        <dbReference type="EMBL" id="SHF64822.1"/>
    </source>
</evidence>
<dbReference type="SUPFAM" id="SSF55469">
    <property type="entry name" value="FMN-dependent nitroreductase-like"/>
    <property type="match status" value="1"/>
</dbReference>
<comment type="similarity">
    <text evidence="2">Belongs to the nitroreductase family.</text>
</comment>
<comment type="cofactor">
    <cofactor evidence="1">
        <name>FMN</name>
        <dbReference type="ChEBI" id="CHEBI:58210"/>
    </cofactor>
</comment>
<dbReference type="InterPro" id="IPR033878">
    <property type="entry name" value="NfsB-like"/>
</dbReference>
<dbReference type="InterPro" id="IPR000415">
    <property type="entry name" value="Nitroreductase-like"/>
</dbReference>
<evidence type="ECO:0000256" key="1">
    <source>
        <dbReference type="ARBA" id="ARBA00001917"/>
    </source>
</evidence>
<protein>
    <submittedName>
        <fullName evidence="8">Nitroreductase</fullName>
    </submittedName>
</protein>
<keyword evidence="6" id="KW-0560">Oxidoreductase</keyword>
<sequence>MNSYIDNLNWRYATKKFDTSKKVSQDDLDNLLEATSLSASSYGLQPYEILVVEDAALRAKLQPAAWGQSQITEASHLIVLANQSTFGEELVDNYLDNVSETRGIPSNDLQGYSDFMKSKLMPLSESAKATWTARQTYIALGNLLSAAADLKIDTCPMEGFDSAQFNEILGLSEKGLNAAVIVAIGYRSTEDKTQHYKKVRKTKESLITYI</sequence>
<dbReference type="OrthoDB" id="9809288at2"/>
<dbReference type="Gene3D" id="3.40.109.10">
    <property type="entry name" value="NADH Oxidase"/>
    <property type="match status" value="1"/>
</dbReference>
<gene>
    <name evidence="8" type="ORF">SAMN03080594_10635</name>
</gene>
<accession>A0A1M5DDR7</accession>
<keyword evidence="5" id="KW-0521">NADP</keyword>
<organism evidence="8 9">
    <name type="scientific">Arenibacter palladensis</name>
    <dbReference type="NCBI Taxonomy" id="237373"/>
    <lineage>
        <taxon>Bacteria</taxon>
        <taxon>Pseudomonadati</taxon>
        <taxon>Bacteroidota</taxon>
        <taxon>Flavobacteriia</taxon>
        <taxon>Flavobacteriales</taxon>
        <taxon>Flavobacteriaceae</taxon>
        <taxon>Arenibacter</taxon>
    </lineage>
</organism>
<evidence type="ECO:0000259" key="7">
    <source>
        <dbReference type="Pfam" id="PF00881"/>
    </source>
</evidence>
<proteinExistence type="inferred from homology"/>
<dbReference type="Proteomes" id="UP000184406">
    <property type="component" value="Unassembled WGS sequence"/>
</dbReference>
<dbReference type="CDD" id="cd02149">
    <property type="entry name" value="NfsB-like"/>
    <property type="match status" value="1"/>
</dbReference>
<keyword evidence="9" id="KW-1185">Reference proteome</keyword>
<dbReference type="PANTHER" id="PTHR43673">
    <property type="entry name" value="NAD(P)H NITROREDUCTASE YDGI-RELATED"/>
    <property type="match status" value="1"/>
</dbReference>
<name>A0A1M5DDR7_9FLAO</name>
<dbReference type="PANTHER" id="PTHR43673:SF2">
    <property type="entry name" value="NITROREDUCTASE"/>
    <property type="match status" value="1"/>
</dbReference>
<evidence type="ECO:0000256" key="5">
    <source>
        <dbReference type="ARBA" id="ARBA00022857"/>
    </source>
</evidence>
<reference evidence="9" key="1">
    <citation type="submission" date="2016-11" db="EMBL/GenBank/DDBJ databases">
        <authorList>
            <person name="Varghese N."/>
            <person name="Submissions S."/>
        </authorList>
    </citation>
    <scope>NUCLEOTIDE SEQUENCE [LARGE SCALE GENOMIC DNA]</scope>
    <source>
        <strain evidence="9">DSM 17539</strain>
    </source>
</reference>
<keyword evidence="3" id="KW-0285">Flavoprotein</keyword>
<evidence type="ECO:0000256" key="3">
    <source>
        <dbReference type="ARBA" id="ARBA00022630"/>
    </source>
</evidence>
<dbReference type="EMBL" id="FQUX01000006">
    <property type="protein sequence ID" value="SHF64822.1"/>
    <property type="molecule type" value="Genomic_DNA"/>
</dbReference>
<evidence type="ECO:0000256" key="2">
    <source>
        <dbReference type="ARBA" id="ARBA00007118"/>
    </source>
</evidence>
<dbReference type="Pfam" id="PF00881">
    <property type="entry name" value="Nitroreductase"/>
    <property type="match status" value="1"/>
</dbReference>
<evidence type="ECO:0000256" key="4">
    <source>
        <dbReference type="ARBA" id="ARBA00022643"/>
    </source>
</evidence>
<evidence type="ECO:0000256" key="6">
    <source>
        <dbReference type="ARBA" id="ARBA00023002"/>
    </source>
</evidence>